<organism evidence="2">
    <name type="scientific">Cryptosporidium hominis</name>
    <dbReference type="NCBI Taxonomy" id="237895"/>
    <lineage>
        <taxon>Eukaryota</taxon>
        <taxon>Sar</taxon>
        <taxon>Alveolata</taxon>
        <taxon>Apicomplexa</taxon>
        <taxon>Conoidasida</taxon>
        <taxon>Coccidia</taxon>
        <taxon>Eucoccidiorida</taxon>
        <taxon>Eimeriorina</taxon>
        <taxon>Cryptosporidiidae</taxon>
        <taxon>Cryptosporidium</taxon>
    </lineage>
</organism>
<gene>
    <name evidence="2" type="ORF">CHUDEA2_850</name>
    <name evidence="3" type="ORF">GY17_00003446</name>
</gene>
<dbReference type="Proteomes" id="UP001429100">
    <property type="component" value="Unassembled WGS sequence"/>
</dbReference>
<dbReference type="VEuPathDB" id="CryptoDB:GY17_00003446"/>
<keyword evidence="1" id="KW-0732">Signal</keyword>
<name>A0A0S4TB69_CRYHO</name>
<feature type="signal peptide" evidence="1">
    <location>
        <begin position="1"/>
        <end position="27"/>
    </location>
</feature>
<dbReference type="Proteomes" id="UP000199752">
    <property type="component" value="Chromosome 2"/>
</dbReference>
<dbReference type="EMBL" id="JTAI01000037">
    <property type="protein sequence ID" value="PPS96616.1"/>
    <property type="molecule type" value="Genomic_DNA"/>
</dbReference>
<dbReference type="AlphaFoldDB" id="A0A0S4TB69"/>
<dbReference type="OrthoDB" id="336770at2759"/>
<evidence type="ECO:0000313" key="2">
    <source>
        <dbReference type="EMBL" id="CUV04441.1"/>
    </source>
</evidence>
<keyword evidence="4" id="KW-1185">Reference proteome</keyword>
<accession>A0A0S4TB69</accession>
<feature type="chain" id="PRO_5006627559" evidence="1">
    <location>
        <begin position="28"/>
        <end position="312"/>
    </location>
</feature>
<sequence length="312" mass="35449">MRKTNRWEGIILFLILHVLIKFKHVIGEITNVLNFQADIIVPLATGGDLPPDNNYDIYRRIWRASQSEIEDLERKSLDFFKEMTDVDIAGLPACSIGNTFNGFGGGILSIIPAFKSQFKVVETPERPQLSGLCLLRSMDGVAYIYDQGTQLRVASIYHVRNMDIIGYKLVQSLIPQHEATESPLPLFDTAFLLNVLEDGYLPCSKFQGSCIKGDRLLYGWYTIRDIYNKGEWGVIHYESSGPQNILKEFTPLSFNLNSPVWGKGYSNGFVSRRFVNNDYVQPCHENACPYRMSKMFDTVSVSFRNILTFVTA</sequence>
<evidence type="ECO:0000313" key="4">
    <source>
        <dbReference type="Proteomes" id="UP001429100"/>
    </source>
</evidence>
<reference evidence="3 4" key="1">
    <citation type="submission" date="2014-11" db="EMBL/GenBank/DDBJ databases">
        <title>Comparative genomic analysis of Cryptosporidium hominis reveals occurrence of genetic recombination in virulent subtypes.</title>
        <authorList>
            <person name="Guo Y."/>
            <person name="Tang K."/>
            <person name="Frace M."/>
            <person name="Li N."/>
            <person name="Roellig D.M."/>
            <person name="Sammons S."/>
            <person name="Knipe K."/>
            <person name="Rowe L."/>
            <person name="Feng Y."/>
            <person name="Xiao L."/>
        </authorList>
    </citation>
    <scope>NUCLEOTIDE SEQUENCE [LARGE SCALE GENOMIC DNA]</scope>
    <source>
        <strain evidence="3">30976</strain>
    </source>
</reference>
<proteinExistence type="predicted"/>
<protein>
    <submittedName>
        <fullName evidence="2">Uncharacterized protein</fullName>
    </submittedName>
</protein>
<dbReference type="VEuPathDB" id="CryptoDB:ChTU502y2012_420g0255"/>
<evidence type="ECO:0000256" key="1">
    <source>
        <dbReference type="SAM" id="SignalP"/>
    </source>
</evidence>
<evidence type="ECO:0000313" key="3">
    <source>
        <dbReference type="EMBL" id="PPS96616.1"/>
    </source>
</evidence>
<reference evidence="2" key="2">
    <citation type="submission" date="2015-08" db="EMBL/GenBank/DDBJ databases">
        <authorList>
            <person name="Babu N.S."/>
            <person name="Beckwith C.J."/>
            <person name="Beseler K.G."/>
            <person name="Brison A."/>
            <person name="Carone J.V."/>
            <person name="Caskin T.P."/>
            <person name="Diamond M."/>
            <person name="Durham M.E."/>
            <person name="Foxe J.M."/>
            <person name="Go M."/>
            <person name="Henderson B.A."/>
            <person name="Jones I.B."/>
            <person name="McGettigan J.A."/>
            <person name="Micheletti S.J."/>
            <person name="Nasrallah M.E."/>
            <person name="Ortiz D."/>
            <person name="Piller C.R."/>
            <person name="Privatt S.R."/>
            <person name="Schneider S.L."/>
            <person name="Sharp S."/>
            <person name="Smith T.C."/>
            <person name="Stanton J.D."/>
            <person name="Ullery H.E."/>
            <person name="Wilson R.J."/>
            <person name="Serrano M.G."/>
            <person name="Buck G."/>
            <person name="Lee V."/>
            <person name="Wang Y."/>
            <person name="Carvalho R."/>
            <person name="Voegtly L."/>
            <person name="Shi R."/>
            <person name="Duckworth R."/>
            <person name="Johnson A."/>
            <person name="Loviza R."/>
            <person name="Walstead R."/>
            <person name="Shah Z."/>
            <person name="Kiflezghi M."/>
            <person name="Wade K."/>
            <person name="Ball S.L."/>
            <person name="Bradley K.W."/>
            <person name="Asai D.J."/>
            <person name="Bowman C.A."/>
            <person name="Russell D.A."/>
            <person name="Pope W.H."/>
            <person name="Jacobs-Sera D."/>
            <person name="Hendrix R.W."/>
            <person name="Hatfull G.F."/>
        </authorList>
    </citation>
    <scope>NUCLEOTIDE SEQUENCE [LARGE SCALE GENOMIC DNA]</scope>
</reference>
<dbReference type="EMBL" id="LN877948">
    <property type="protein sequence ID" value="CUV04441.1"/>
    <property type="molecule type" value="Genomic_DNA"/>
</dbReference>
<dbReference type="VEuPathDB" id="CryptoDB:Chro.20096"/>
<dbReference type="VEuPathDB" id="CryptoDB:CHUDEA2_850"/>
<reference evidence="3 4" key="3">
    <citation type="submission" date="2017-10" db="EMBL/GenBank/DDBJ databases">
        <title>Consistent, comparative and evidence-based genome annotation and re-annotation for the closely-related species, Cryptosporidium parvum, C. hominis and C. tyzzeri.</title>
        <authorList>
            <person name="Baptista R.P."/>
            <person name="Li Y."/>
            <person name="Sateriale A."/>
            <person name="Striepen B."/>
            <person name="Kissinger J.C."/>
        </authorList>
    </citation>
    <scope>NUCLEOTIDE SEQUENCE [LARGE SCALE GENOMIC DNA]</scope>
    <source>
        <strain evidence="3">30976</strain>
    </source>
</reference>